<keyword evidence="3" id="KW-1185">Reference proteome</keyword>
<organism evidence="2 3">
    <name type="scientific">Sphingomonas immobilis</name>
    <dbReference type="NCBI Taxonomy" id="3063997"/>
    <lineage>
        <taxon>Bacteria</taxon>
        <taxon>Pseudomonadati</taxon>
        <taxon>Pseudomonadota</taxon>
        <taxon>Alphaproteobacteria</taxon>
        <taxon>Sphingomonadales</taxon>
        <taxon>Sphingomonadaceae</taxon>
        <taxon>Sphingomonas</taxon>
    </lineage>
</organism>
<dbReference type="Proteomes" id="UP001176468">
    <property type="component" value="Unassembled WGS sequence"/>
</dbReference>
<evidence type="ECO:0008006" key="4">
    <source>
        <dbReference type="Google" id="ProtNLM"/>
    </source>
</evidence>
<evidence type="ECO:0000313" key="3">
    <source>
        <dbReference type="Proteomes" id="UP001176468"/>
    </source>
</evidence>
<reference evidence="2" key="1">
    <citation type="submission" date="2023-07" db="EMBL/GenBank/DDBJ databases">
        <authorList>
            <person name="Kim M.K."/>
        </authorList>
    </citation>
    <scope>NUCLEOTIDE SEQUENCE</scope>
    <source>
        <strain evidence="2">CA1-15</strain>
    </source>
</reference>
<gene>
    <name evidence="2" type="ORF">Q5H94_01770</name>
</gene>
<feature type="signal peptide" evidence="1">
    <location>
        <begin position="1"/>
        <end position="22"/>
    </location>
</feature>
<evidence type="ECO:0000256" key="1">
    <source>
        <dbReference type="SAM" id="SignalP"/>
    </source>
</evidence>
<evidence type="ECO:0000313" key="2">
    <source>
        <dbReference type="EMBL" id="MDO7841041.1"/>
    </source>
</evidence>
<keyword evidence="1" id="KW-0732">Signal</keyword>
<dbReference type="EMBL" id="JAUQSZ010000001">
    <property type="protein sequence ID" value="MDO7841041.1"/>
    <property type="molecule type" value="Genomic_DNA"/>
</dbReference>
<dbReference type="RefSeq" id="WP_304559434.1">
    <property type="nucleotide sequence ID" value="NZ_JAUQSZ010000001.1"/>
</dbReference>
<comment type="caution">
    <text evidence="2">The sequence shown here is derived from an EMBL/GenBank/DDBJ whole genome shotgun (WGS) entry which is preliminary data.</text>
</comment>
<name>A0ABT8ZW96_9SPHN</name>
<accession>A0ABT8ZW96</accession>
<protein>
    <recommendedName>
        <fullName evidence="4">Cellulose biosynthesis protein BcsS</fullName>
    </recommendedName>
</protein>
<sequence>MIGRQGTAACLAALVYATPAWASGVEHVVDDSAVETPGTCHVENWATLYRGGAGVAVTGPACTRARWPNLEIGGYASHGWDGRMQETQIALSPKWNVRDEKRGLGIALHATAALDAGRGRLAAASLVAPFTIPAGRLRFNVNIGADWTRSAGYQAFAGAQVETTLCNTLTAMAEVFAHDSGPAGQQVGLRWTPGGGRMDVDVAYGRYLDGVAPHGVSLGLTVRR</sequence>
<feature type="chain" id="PRO_5045723561" description="Cellulose biosynthesis protein BcsS" evidence="1">
    <location>
        <begin position="23"/>
        <end position="224"/>
    </location>
</feature>
<proteinExistence type="predicted"/>